<dbReference type="Proteomes" id="UP000217696">
    <property type="component" value="Chromosome"/>
</dbReference>
<dbReference type="KEGG" id="asoc:CB4_02838"/>
<organism evidence="1 2">
    <name type="scientific">Aneurinibacillus soli</name>
    <dbReference type="NCBI Taxonomy" id="1500254"/>
    <lineage>
        <taxon>Bacteria</taxon>
        <taxon>Bacillati</taxon>
        <taxon>Bacillota</taxon>
        <taxon>Bacilli</taxon>
        <taxon>Bacillales</taxon>
        <taxon>Paenibacillaceae</taxon>
        <taxon>Aneurinibacillus group</taxon>
        <taxon>Aneurinibacillus</taxon>
    </lineage>
</organism>
<reference evidence="1 2" key="1">
    <citation type="submission" date="2015-12" db="EMBL/GenBank/DDBJ databases">
        <title>Genome sequence of Aneurinibacillus soli.</title>
        <authorList>
            <person name="Lee J.S."/>
            <person name="Lee K.C."/>
            <person name="Kim K.K."/>
            <person name="Lee B.W."/>
        </authorList>
    </citation>
    <scope>NUCLEOTIDE SEQUENCE [LARGE SCALE GENOMIC DNA]</scope>
    <source>
        <strain evidence="1 2">CB4</strain>
    </source>
</reference>
<protein>
    <submittedName>
        <fullName evidence="1">Uncharacterized protein</fullName>
    </submittedName>
</protein>
<dbReference type="EMBL" id="AP017312">
    <property type="protein sequence ID" value="BAU28663.1"/>
    <property type="molecule type" value="Genomic_DNA"/>
</dbReference>
<dbReference type="PANTHER" id="PTHR39165:SF1">
    <property type="entry name" value="DUF456 DOMAIN-CONTAINING PROTEIN"/>
    <property type="match status" value="1"/>
</dbReference>
<dbReference type="RefSeq" id="WP_231956011.1">
    <property type="nucleotide sequence ID" value="NZ_AP017312.1"/>
</dbReference>
<dbReference type="Pfam" id="PF04306">
    <property type="entry name" value="DUF456"/>
    <property type="match status" value="1"/>
</dbReference>
<dbReference type="AlphaFoldDB" id="A0A0U5BEI7"/>
<sequence length="162" mass="17366">MDAIIWTGIGVLFLLSLAGVIIPIIPDALLVWVGFLTYKFALGHVPLTWTFWVPMTVLTALLIGADLLSNAYFLKKYGGDKWSMIVATVGLLAGPLLLGAFLGPVAILIGPFLAVWGLEVARGKGTFALRIATGTVLGFLSSTVAKIIIQLVMIIWFLIVVL</sequence>
<dbReference type="PANTHER" id="PTHR39165">
    <property type="entry name" value="IG HYPOTHETICAL 17883"/>
    <property type="match status" value="1"/>
</dbReference>
<keyword evidence="2" id="KW-1185">Reference proteome</keyword>
<dbReference type="InterPro" id="IPR007403">
    <property type="entry name" value="DUF456"/>
</dbReference>
<accession>A0A0U5BEI7</accession>
<gene>
    <name evidence="1" type="ORF">CB4_02838</name>
</gene>
<evidence type="ECO:0000313" key="1">
    <source>
        <dbReference type="EMBL" id="BAU28663.1"/>
    </source>
</evidence>
<name>A0A0U5BEI7_9BACL</name>
<evidence type="ECO:0000313" key="2">
    <source>
        <dbReference type="Proteomes" id="UP000217696"/>
    </source>
</evidence>
<proteinExistence type="predicted"/>